<evidence type="ECO:0000256" key="1">
    <source>
        <dbReference type="SAM" id="MobiDB-lite"/>
    </source>
</evidence>
<keyword evidence="3" id="KW-0723">Serine/threonine-protein kinase</keyword>
<proteinExistence type="predicted"/>
<dbReference type="PROSITE" id="PS00108">
    <property type="entry name" value="PROTEIN_KINASE_ST"/>
    <property type="match status" value="1"/>
</dbReference>
<dbReference type="SMART" id="SM00220">
    <property type="entry name" value="S_TKc"/>
    <property type="match status" value="1"/>
</dbReference>
<dbReference type="InterPro" id="IPR011009">
    <property type="entry name" value="Kinase-like_dom_sf"/>
</dbReference>
<protein>
    <submittedName>
        <fullName evidence="3">Serine/threonine protein kinase</fullName>
    </submittedName>
</protein>
<sequence>MSIGKKTDLSSISGHEERKYDTIPFRLEFIKDILSNNELEPIINFNNLETEEFVHPGGHNAEDSGSNLFGGSDNGSNNSSSYDIRQILNKKKHDFYKIINEIGGKLRYIKSGTTGHTFKGIIPDDHGVNINYAVKVVAYPKKEKYGDLNDIRRPENAELMMIRLLSYFVVKKQTPHIVLPIGTFYTSISPFVNLIDGNYIDNENKRYHEFVDKYKKGGYYDTVSILISEWANRGDLLDFIRKNYKEFTTLHWKVIFFQVISVLAVIQSKFPSFRHNDMKANNILVHKIGKRGTIFSYVVCKKKYYVPNIGYQIKLWDFDFSCIPGIVDNSKVSAEWTNEINVTPTQNRYYDMHYFFNTLIKKGFFPELIEDPEISVEIKDFINRIIPLKYQNGDAVTKRGRILNNDEYILPNDVLKTDPFFEEFRNYKPKKLANDQMNIDQKIEQKNIKNLRMAVPKKYILSTE</sequence>
<dbReference type="SUPFAM" id="SSF56112">
    <property type="entry name" value="Protein kinase-like (PK-like)"/>
    <property type="match status" value="1"/>
</dbReference>
<dbReference type="GO" id="GO:0072354">
    <property type="term" value="F:histone H3T3 kinase activity"/>
    <property type="evidence" value="ECO:0007669"/>
    <property type="project" value="TreeGrafter"/>
</dbReference>
<dbReference type="InterPro" id="IPR008271">
    <property type="entry name" value="Ser/Thr_kinase_AS"/>
</dbReference>
<dbReference type="GO" id="GO:0005524">
    <property type="term" value="F:ATP binding"/>
    <property type="evidence" value="ECO:0007669"/>
    <property type="project" value="InterPro"/>
</dbReference>
<dbReference type="PANTHER" id="PTHR24419:SF18">
    <property type="entry name" value="SERINE_THREONINE-PROTEIN KINASE HASPIN"/>
    <property type="match status" value="1"/>
</dbReference>
<reference evidence="3" key="1">
    <citation type="journal article" date="2017" name="Science">
        <title>Giant viruses with an expanded complement of translation system components.</title>
        <authorList>
            <person name="Schulz F."/>
            <person name="Yutin N."/>
            <person name="Ivanova N.N."/>
            <person name="Ortega D.R."/>
            <person name="Lee T.K."/>
            <person name="Vierheilig J."/>
            <person name="Daims H."/>
            <person name="Horn M."/>
            <person name="Wagner M."/>
            <person name="Jensen G.J."/>
            <person name="Kyrpides N.C."/>
            <person name="Koonin E.V."/>
            <person name="Woyke T."/>
        </authorList>
    </citation>
    <scope>NUCLEOTIDE SEQUENCE</scope>
    <source>
        <strain evidence="3">ILV1</strain>
    </source>
</reference>
<keyword evidence="3" id="KW-0418">Kinase</keyword>
<feature type="domain" description="Protein kinase" evidence="2">
    <location>
        <begin position="103"/>
        <end position="464"/>
    </location>
</feature>
<dbReference type="Gene3D" id="1.10.510.10">
    <property type="entry name" value="Transferase(Phosphotransferase) domain 1"/>
    <property type="match status" value="1"/>
</dbReference>
<evidence type="ECO:0000259" key="2">
    <source>
        <dbReference type="PROSITE" id="PS50011"/>
    </source>
</evidence>
<dbReference type="InterPro" id="IPR000719">
    <property type="entry name" value="Prot_kinase_dom"/>
</dbReference>
<accession>A0A1V0SDS5</accession>
<dbReference type="PANTHER" id="PTHR24419">
    <property type="entry name" value="INTERLEUKIN-1 RECEPTOR-ASSOCIATED KINASE"/>
    <property type="match status" value="1"/>
</dbReference>
<evidence type="ECO:0000313" key="3">
    <source>
        <dbReference type="EMBL" id="ARF09873.1"/>
    </source>
</evidence>
<organism evidence="3">
    <name type="scientific">Indivirus ILV1</name>
    <dbReference type="NCBI Taxonomy" id="1977633"/>
    <lineage>
        <taxon>Viruses</taxon>
        <taxon>Varidnaviria</taxon>
        <taxon>Bamfordvirae</taxon>
        <taxon>Nucleocytoviricota</taxon>
        <taxon>Megaviricetes</taxon>
        <taxon>Imitervirales</taxon>
        <taxon>Mimiviridae</taxon>
        <taxon>Klosneuvirinae</taxon>
        <taxon>Indivirus</taxon>
    </lineage>
</organism>
<dbReference type="EMBL" id="KY684088">
    <property type="protein sequence ID" value="ARF09873.1"/>
    <property type="molecule type" value="Genomic_DNA"/>
</dbReference>
<dbReference type="PROSITE" id="PS50011">
    <property type="entry name" value="PROTEIN_KINASE_DOM"/>
    <property type="match status" value="1"/>
</dbReference>
<keyword evidence="3" id="KW-0808">Transferase</keyword>
<name>A0A1V0SDS5_9VIRU</name>
<gene>
    <name evidence="3" type="ORF">Indivirus_4_45</name>
</gene>
<dbReference type="GO" id="GO:0035556">
    <property type="term" value="P:intracellular signal transduction"/>
    <property type="evidence" value="ECO:0007669"/>
    <property type="project" value="TreeGrafter"/>
</dbReference>
<feature type="compositionally biased region" description="Low complexity" evidence="1">
    <location>
        <begin position="64"/>
        <end position="75"/>
    </location>
</feature>
<feature type="region of interest" description="Disordered" evidence="1">
    <location>
        <begin position="54"/>
        <end position="75"/>
    </location>
</feature>